<keyword evidence="11" id="KW-0256">Endoplasmic reticulum</keyword>
<dbReference type="AlphaFoldDB" id="A0AAG5DPC2"/>
<feature type="transmembrane region" description="Helical" evidence="18">
    <location>
        <begin position="200"/>
        <end position="217"/>
    </location>
</feature>
<dbReference type="GO" id="GO:0005783">
    <property type="term" value="C:endoplasmic reticulum"/>
    <property type="evidence" value="ECO:0007669"/>
    <property type="project" value="UniProtKB-SubCell"/>
</dbReference>
<dbReference type="Pfam" id="PF14559">
    <property type="entry name" value="TPR_19"/>
    <property type="match status" value="1"/>
</dbReference>
<dbReference type="Pfam" id="PF08409">
    <property type="entry name" value="TMTC_DUF1736"/>
    <property type="match status" value="1"/>
</dbReference>
<evidence type="ECO:0000256" key="11">
    <source>
        <dbReference type="ARBA" id="ARBA00022824"/>
    </source>
</evidence>
<proteinExistence type="inferred from homology"/>
<comment type="pathway">
    <text evidence="4">Protein modification; protein glycosylation.</text>
</comment>
<evidence type="ECO:0000256" key="7">
    <source>
        <dbReference type="ARBA" id="ARBA00022679"/>
    </source>
</evidence>
<dbReference type="InterPro" id="IPR013618">
    <property type="entry name" value="TMTC_DUF1736"/>
</dbReference>
<evidence type="ECO:0000256" key="12">
    <source>
        <dbReference type="ARBA" id="ARBA00022989"/>
    </source>
</evidence>
<dbReference type="PANTHER" id="PTHR44809:SF1">
    <property type="entry name" value="PROTEIN O-MANNOSYL-TRANSFERASE TMTC1"/>
    <property type="match status" value="1"/>
</dbReference>
<keyword evidence="8 18" id="KW-0812">Transmembrane</keyword>
<dbReference type="InterPro" id="IPR019734">
    <property type="entry name" value="TPR_rpt"/>
</dbReference>
<feature type="compositionally biased region" description="Low complexity" evidence="17">
    <location>
        <begin position="500"/>
        <end position="519"/>
    </location>
</feature>
<feature type="region of interest" description="Disordered" evidence="17">
    <location>
        <begin position="500"/>
        <end position="564"/>
    </location>
</feature>
<evidence type="ECO:0000256" key="14">
    <source>
        <dbReference type="ARBA" id="ARBA00045085"/>
    </source>
</evidence>
<comment type="similarity">
    <text evidence="5">Belongs to the TMTC family.</text>
</comment>
<evidence type="ECO:0000256" key="6">
    <source>
        <dbReference type="ARBA" id="ARBA00012839"/>
    </source>
</evidence>
<evidence type="ECO:0000256" key="15">
    <source>
        <dbReference type="ARBA" id="ARBA00045102"/>
    </source>
</evidence>
<dbReference type="Proteomes" id="UP000075880">
    <property type="component" value="Unassembled WGS sequence"/>
</dbReference>
<evidence type="ECO:0000256" key="18">
    <source>
        <dbReference type="SAM" id="Phobius"/>
    </source>
</evidence>
<keyword evidence="13 18" id="KW-0472">Membrane</keyword>
<keyword evidence="9" id="KW-0677">Repeat</keyword>
<name>A0AAG5DPC2_ANOAO</name>
<evidence type="ECO:0000256" key="3">
    <source>
        <dbReference type="ARBA" id="ARBA00004240"/>
    </source>
</evidence>
<organism evidence="20 21">
    <name type="scientific">Anopheles atroparvus</name>
    <name type="common">European mosquito</name>
    <dbReference type="NCBI Taxonomy" id="41427"/>
    <lineage>
        <taxon>Eukaryota</taxon>
        <taxon>Metazoa</taxon>
        <taxon>Ecdysozoa</taxon>
        <taxon>Arthropoda</taxon>
        <taxon>Hexapoda</taxon>
        <taxon>Insecta</taxon>
        <taxon>Pterygota</taxon>
        <taxon>Neoptera</taxon>
        <taxon>Endopterygota</taxon>
        <taxon>Diptera</taxon>
        <taxon>Nematocera</taxon>
        <taxon>Culicoidea</taxon>
        <taxon>Culicidae</taxon>
        <taxon>Anophelinae</taxon>
        <taxon>Anopheles</taxon>
    </lineage>
</organism>
<feature type="transmembrane region" description="Helical" evidence="18">
    <location>
        <begin position="229"/>
        <end position="247"/>
    </location>
</feature>
<dbReference type="PROSITE" id="PS50005">
    <property type="entry name" value="TPR"/>
    <property type="match status" value="2"/>
</dbReference>
<feature type="transmembrane region" description="Helical" evidence="18">
    <location>
        <begin position="142"/>
        <end position="160"/>
    </location>
</feature>
<feature type="transmembrane region" description="Helical" evidence="18">
    <location>
        <begin position="172"/>
        <end position="194"/>
    </location>
</feature>
<evidence type="ECO:0000256" key="4">
    <source>
        <dbReference type="ARBA" id="ARBA00004922"/>
    </source>
</evidence>
<feature type="compositionally biased region" description="Low complexity" evidence="17">
    <location>
        <begin position="603"/>
        <end position="629"/>
    </location>
</feature>
<reference evidence="20" key="1">
    <citation type="submission" date="2024-04" db="UniProtKB">
        <authorList>
            <consortium name="EnsemblMetazoa"/>
        </authorList>
    </citation>
    <scope>IDENTIFICATION</scope>
    <source>
        <strain evidence="20">EBRO</strain>
    </source>
</reference>
<keyword evidence="21" id="KW-1185">Reference proteome</keyword>
<dbReference type="SUPFAM" id="SSF48452">
    <property type="entry name" value="TPR-like"/>
    <property type="match status" value="1"/>
</dbReference>
<feature type="region of interest" description="Disordered" evidence="17">
    <location>
        <begin position="578"/>
        <end position="661"/>
    </location>
</feature>
<evidence type="ECO:0000256" key="17">
    <source>
        <dbReference type="SAM" id="MobiDB-lite"/>
    </source>
</evidence>
<dbReference type="SMART" id="SM00028">
    <property type="entry name" value="TPR"/>
    <property type="match status" value="2"/>
</dbReference>
<evidence type="ECO:0000313" key="21">
    <source>
        <dbReference type="Proteomes" id="UP000075880"/>
    </source>
</evidence>
<feature type="domain" description="DUF1736" evidence="19">
    <location>
        <begin position="80"/>
        <end position="152"/>
    </location>
</feature>
<dbReference type="Gene3D" id="1.25.40.10">
    <property type="entry name" value="Tetratricopeptide repeat domain"/>
    <property type="match status" value="2"/>
</dbReference>
<feature type="transmembrane region" description="Helical" evidence="18">
    <location>
        <begin position="98"/>
        <end position="122"/>
    </location>
</feature>
<comment type="catalytic activity">
    <reaction evidence="15">
        <text>a di-trans,poly-cis-dolichyl beta-D-mannosyl phosphate + L-seryl-[protein] = 3-O-(alpha-D-mannosyl)-L-seryl-[protein] + a di-trans,poly-cis-dolichyl phosphate + H(+)</text>
        <dbReference type="Rhea" id="RHEA:17377"/>
        <dbReference type="Rhea" id="RHEA-COMP:9863"/>
        <dbReference type="Rhea" id="RHEA-COMP:13546"/>
        <dbReference type="Rhea" id="RHEA-COMP:19498"/>
        <dbReference type="Rhea" id="RHEA-COMP:19501"/>
        <dbReference type="ChEBI" id="CHEBI:15378"/>
        <dbReference type="ChEBI" id="CHEBI:29999"/>
        <dbReference type="ChEBI" id="CHEBI:57683"/>
        <dbReference type="ChEBI" id="CHEBI:58211"/>
        <dbReference type="ChEBI" id="CHEBI:137321"/>
        <dbReference type="EC" id="2.4.1.109"/>
    </reaction>
</comment>
<evidence type="ECO:0000256" key="5">
    <source>
        <dbReference type="ARBA" id="ARBA00007882"/>
    </source>
</evidence>
<dbReference type="EnsemblMetazoa" id="ENSAATROPT013812">
    <property type="protein sequence ID" value="ENSAATROPP012579"/>
    <property type="gene ID" value="ENSAATROPG011208"/>
</dbReference>
<comment type="catalytic activity">
    <reaction evidence="14">
        <text>a di-trans,poly-cis-dolichyl beta-D-mannosyl phosphate + L-threonyl-[protein] = 3-O-(alpha-D-mannosyl)-L-threonyl-[protein] + a di-trans,poly-cis-dolichyl phosphate + H(+)</text>
        <dbReference type="Rhea" id="RHEA:53396"/>
        <dbReference type="Rhea" id="RHEA-COMP:11060"/>
        <dbReference type="Rhea" id="RHEA-COMP:13547"/>
        <dbReference type="Rhea" id="RHEA-COMP:19498"/>
        <dbReference type="Rhea" id="RHEA-COMP:19501"/>
        <dbReference type="ChEBI" id="CHEBI:15378"/>
        <dbReference type="ChEBI" id="CHEBI:30013"/>
        <dbReference type="ChEBI" id="CHEBI:57683"/>
        <dbReference type="ChEBI" id="CHEBI:58211"/>
        <dbReference type="ChEBI" id="CHEBI:137323"/>
        <dbReference type="EC" id="2.4.1.109"/>
    </reaction>
</comment>
<evidence type="ECO:0000256" key="1">
    <source>
        <dbReference type="ARBA" id="ARBA00003582"/>
    </source>
</evidence>
<evidence type="ECO:0000259" key="19">
    <source>
        <dbReference type="Pfam" id="PF08409"/>
    </source>
</evidence>
<comment type="function">
    <text evidence="1">Transfers mannosyl residues to the hydroxyl group of serine or threonine residues.</text>
</comment>
<dbReference type="EC" id="2.4.1.109" evidence="6"/>
<protein>
    <recommendedName>
        <fullName evidence="6">dolichyl-phosphate-mannose--protein mannosyltransferase</fullName>
        <ecNumber evidence="6">2.4.1.109</ecNumber>
    </recommendedName>
</protein>
<feature type="repeat" description="TPR" evidence="16">
    <location>
        <begin position="270"/>
        <end position="303"/>
    </location>
</feature>
<keyword evidence="12 18" id="KW-1133">Transmembrane helix</keyword>
<feature type="compositionally biased region" description="Basic residues" evidence="17">
    <location>
        <begin position="630"/>
        <end position="644"/>
    </location>
</feature>
<evidence type="ECO:0000256" key="10">
    <source>
        <dbReference type="ARBA" id="ARBA00022803"/>
    </source>
</evidence>
<keyword evidence="7" id="KW-0808">Transferase</keyword>
<evidence type="ECO:0000256" key="9">
    <source>
        <dbReference type="ARBA" id="ARBA00022737"/>
    </source>
</evidence>
<dbReference type="InterPro" id="IPR011990">
    <property type="entry name" value="TPR-like_helical_dom_sf"/>
</dbReference>
<evidence type="ECO:0000313" key="20">
    <source>
        <dbReference type="EnsemblMetazoa" id="ENSAATROPP012579"/>
    </source>
</evidence>
<sequence>MNSLWLSIVLGGLSMLAKETGITVFLLNVAYDTYRNWPALKRAVREMRWSEETHQFGRRVSRVLLSMGVLLAVRLALLQGSLPKFSQQDNPTAFHPNLYVRLLTFCYLAAFNWWLLLCPSTLSHDWQMGSIPLVTTLGDPRNLLTFAAFCAALFFAYRGLMDSEHQRHVPVVLGFLLLVLPFLPATNLVVTVGFVVAERVLYIPSMGCLILVVYGAQRLWERSVALRKPILLLGIVLLAAGSLKTIARNRDWSSREALLRSGLQTLPHNAKMHYNFGNFLRDSSQPEPAIAHYREALRLWPSYASAHNNIGTLMPQFATAEYHFREAIKYSSEHINAHYNLGQLYRKSNRTGDAVRMLERCIQLEPLFAAAYLELVKLYSAGQQPAAAGQLLARIVRLNPFNADLRRQYGDWLLEQNMLLEAFKQYQEGIQIMETHQLSVIGACRCLRRMGQQSRLHQMVLRWQFIVRLSNGGIPIQNDIYLRDWSIKHELRNRAMIYDSGSSSSASGGGSSSSTGSGSIVNAIGDSGPTTDNRATEDTRSGSMKDCVSDFHRSSRPSPSPEQAEISIRILRTPHCNRSEHLPSSLKSCKLVGSASHRPPVPDVSESSTSPSSSSSSTTPSSSNVSKNNGKSKKWSKARHKPKRQQQPAAASSGKLDPNDALTPLLVSNLLDKL</sequence>
<dbReference type="PANTHER" id="PTHR44809">
    <property type="match status" value="1"/>
</dbReference>
<evidence type="ECO:0000256" key="8">
    <source>
        <dbReference type="ARBA" id="ARBA00022692"/>
    </source>
</evidence>
<evidence type="ECO:0000256" key="2">
    <source>
        <dbReference type="ARBA" id="ARBA00004141"/>
    </source>
</evidence>
<evidence type="ECO:0000256" key="13">
    <source>
        <dbReference type="ARBA" id="ARBA00023136"/>
    </source>
</evidence>
<comment type="subcellular location">
    <subcellularLocation>
        <location evidence="3">Endoplasmic reticulum</location>
    </subcellularLocation>
    <subcellularLocation>
        <location evidence="2">Membrane</location>
        <topology evidence="2">Multi-pass membrane protein</topology>
    </subcellularLocation>
</comment>
<accession>A0AAG5DPC2</accession>
<evidence type="ECO:0000256" key="16">
    <source>
        <dbReference type="PROSITE-ProRule" id="PRU00339"/>
    </source>
</evidence>
<feature type="repeat" description="TPR" evidence="16">
    <location>
        <begin position="335"/>
        <end position="368"/>
    </location>
</feature>
<dbReference type="GO" id="GO:0004169">
    <property type="term" value="F:dolichyl-phosphate-mannose-protein mannosyltransferase activity"/>
    <property type="evidence" value="ECO:0007669"/>
    <property type="project" value="UniProtKB-EC"/>
</dbReference>
<dbReference type="GO" id="GO:0016020">
    <property type="term" value="C:membrane"/>
    <property type="evidence" value="ECO:0007669"/>
    <property type="project" value="UniProtKB-SubCell"/>
</dbReference>
<keyword evidence="10 16" id="KW-0802">TPR repeat</keyword>
<dbReference type="InterPro" id="IPR052943">
    <property type="entry name" value="TMTC_O-mannosyl-trnsfr"/>
</dbReference>